<keyword evidence="4 7" id="KW-0238">DNA-binding</keyword>
<dbReference type="PATRIC" id="fig|54915.3.peg.452"/>
<comment type="caution">
    <text evidence="10">The sequence shown here is derived from an EMBL/GenBank/DDBJ whole genome shotgun (WGS) entry which is preliminary data.</text>
</comment>
<dbReference type="PROSITE" id="PS50932">
    <property type="entry name" value="HTH_LACI_2"/>
    <property type="match status" value="1"/>
</dbReference>
<dbReference type="SUPFAM" id="SSF53822">
    <property type="entry name" value="Periplasmic binding protein-like I"/>
    <property type="match status" value="1"/>
</dbReference>
<evidence type="ECO:0000313" key="9">
    <source>
        <dbReference type="EMBL" id="GED69055.1"/>
    </source>
</evidence>
<dbReference type="SUPFAM" id="SSF47413">
    <property type="entry name" value="lambda repressor-like DNA-binding domains"/>
    <property type="match status" value="1"/>
</dbReference>
<accession>A0A0K9YIR2</accession>
<organism evidence="10 11">
    <name type="scientific">Brevibacillus reuszeri</name>
    <dbReference type="NCBI Taxonomy" id="54915"/>
    <lineage>
        <taxon>Bacteria</taxon>
        <taxon>Bacillati</taxon>
        <taxon>Bacillota</taxon>
        <taxon>Bacilli</taxon>
        <taxon>Bacillales</taxon>
        <taxon>Paenibacillaceae</taxon>
        <taxon>Brevibacillus</taxon>
    </lineage>
</organism>
<dbReference type="InterPro" id="IPR000843">
    <property type="entry name" value="HTH_LacI"/>
</dbReference>
<reference evidence="10" key="2">
    <citation type="submission" date="2015-07" db="EMBL/GenBank/DDBJ databases">
        <title>MeaNS - Measles Nucleotide Surveillance Program.</title>
        <authorList>
            <person name="Tran T."/>
            <person name="Druce J."/>
        </authorList>
    </citation>
    <scope>NUCLEOTIDE SEQUENCE</scope>
    <source>
        <strain evidence="10">DSM 9887</strain>
    </source>
</reference>
<reference evidence="11" key="1">
    <citation type="submission" date="2015-07" db="EMBL/GenBank/DDBJ databases">
        <title>Genome sequencing project for genomic taxonomy and phylogenomics of Bacillus-like bacteria.</title>
        <authorList>
            <person name="Liu B."/>
            <person name="Wang J."/>
            <person name="Zhu Y."/>
            <person name="Liu G."/>
            <person name="Chen Q."/>
            <person name="Chen Z."/>
            <person name="Lan J."/>
            <person name="Che J."/>
            <person name="Ge C."/>
            <person name="Shi H."/>
            <person name="Pan Z."/>
            <person name="Liu X."/>
        </authorList>
    </citation>
    <scope>NUCLEOTIDE SEQUENCE [LARGE SCALE GENOMIC DNA]</scope>
    <source>
        <strain evidence="11">DSM 9887</strain>
    </source>
</reference>
<dbReference type="Proteomes" id="UP000319578">
    <property type="component" value="Unassembled WGS sequence"/>
</dbReference>
<dbReference type="OrthoDB" id="9784962at2"/>
<evidence type="ECO:0000256" key="7">
    <source>
        <dbReference type="RuleBase" id="RU368079"/>
    </source>
</evidence>
<evidence type="ECO:0000256" key="2">
    <source>
        <dbReference type="ARBA" id="ARBA00022491"/>
    </source>
</evidence>
<evidence type="ECO:0000313" key="10">
    <source>
        <dbReference type="EMBL" id="KNB68561.1"/>
    </source>
</evidence>
<keyword evidence="12" id="KW-1185">Reference proteome</keyword>
<dbReference type="EMBL" id="LGIQ01000017">
    <property type="protein sequence ID" value="KNB68561.1"/>
    <property type="molecule type" value="Genomic_DNA"/>
</dbReference>
<gene>
    <name evidence="10" type="ORF">ADS79_31785</name>
    <name evidence="9" type="ORF">BRE01_27570</name>
</gene>
<dbReference type="Proteomes" id="UP000036834">
    <property type="component" value="Unassembled WGS sequence"/>
</dbReference>
<evidence type="ECO:0000256" key="4">
    <source>
        <dbReference type="ARBA" id="ARBA00023125"/>
    </source>
</evidence>
<proteinExistence type="predicted"/>
<evidence type="ECO:0000256" key="1">
    <source>
        <dbReference type="ARBA" id="ARBA00019435"/>
    </source>
</evidence>
<dbReference type="FunFam" id="1.10.260.40:FF:000002">
    <property type="entry name" value="HTH-type transcriptional repressor PurR"/>
    <property type="match status" value="1"/>
</dbReference>
<dbReference type="InterPro" id="IPR010982">
    <property type="entry name" value="Lambda_DNA-bd_dom_sf"/>
</dbReference>
<evidence type="ECO:0000256" key="6">
    <source>
        <dbReference type="ARBA" id="ARBA00023163"/>
    </source>
</evidence>
<name>A0A0K9YIR2_9BACL</name>
<feature type="domain" description="HTH lacI-type" evidence="8">
    <location>
        <begin position="3"/>
        <end position="57"/>
    </location>
</feature>
<dbReference type="GO" id="GO:0000976">
    <property type="term" value="F:transcription cis-regulatory region binding"/>
    <property type="evidence" value="ECO:0007669"/>
    <property type="project" value="TreeGrafter"/>
</dbReference>
<keyword evidence="6 7" id="KW-0804">Transcription</keyword>
<dbReference type="EMBL" id="BJON01000010">
    <property type="protein sequence ID" value="GED69055.1"/>
    <property type="molecule type" value="Genomic_DNA"/>
</dbReference>
<dbReference type="STRING" id="54915.ADS79_31785"/>
<evidence type="ECO:0000313" key="11">
    <source>
        <dbReference type="Proteomes" id="UP000036834"/>
    </source>
</evidence>
<evidence type="ECO:0000256" key="3">
    <source>
        <dbReference type="ARBA" id="ARBA00023015"/>
    </source>
</evidence>
<dbReference type="GO" id="GO:0003700">
    <property type="term" value="F:DNA-binding transcription factor activity"/>
    <property type="evidence" value="ECO:0007669"/>
    <property type="project" value="TreeGrafter"/>
</dbReference>
<dbReference type="InterPro" id="IPR006377">
    <property type="entry name" value="CcpA"/>
</dbReference>
<dbReference type="NCBIfam" id="TIGR01481">
    <property type="entry name" value="ccpA"/>
    <property type="match status" value="1"/>
</dbReference>
<comment type="function">
    <text evidence="7">Global transcriptional regulator of carbon catabolite repression (CCR) and carbon catabolite activation (CCA), which ensures optimal energy usage under diverse conditions.</text>
</comment>
<dbReference type="Pfam" id="PF13377">
    <property type="entry name" value="Peripla_BP_3"/>
    <property type="match status" value="1"/>
</dbReference>
<dbReference type="PRINTS" id="PR00036">
    <property type="entry name" value="HTHLACI"/>
</dbReference>
<evidence type="ECO:0000313" key="12">
    <source>
        <dbReference type="Proteomes" id="UP000319578"/>
    </source>
</evidence>
<keyword evidence="3 7" id="KW-0805">Transcription regulation</keyword>
<dbReference type="PANTHER" id="PTHR30146:SF150">
    <property type="entry name" value="ARABINOSE METABOLISM TRANSCRIPTIONAL REPRESSOR"/>
    <property type="match status" value="1"/>
</dbReference>
<dbReference type="InterPro" id="IPR028082">
    <property type="entry name" value="Peripla_BP_I"/>
</dbReference>
<dbReference type="SMART" id="SM00354">
    <property type="entry name" value="HTH_LACI"/>
    <property type="match status" value="1"/>
</dbReference>
<dbReference type="Pfam" id="PF00356">
    <property type="entry name" value="LacI"/>
    <property type="match status" value="1"/>
</dbReference>
<dbReference type="InterPro" id="IPR046335">
    <property type="entry name" value="LacI/GalR-like_sensor"/>
</dbReference>
<evidence type="ECO:0000256" key="5">
    <source>
        <dbReference type="ARBA" id="ARBA00023159"/>
    </source>
</evidence>
<reference evidence="9 12" key="3">
    <citation type="submission" date="2019-06" db="EMBL/GenBank/DDBJ databases">
        <title>Whole genome shotgun sequence of Brevibacillus reuszeri NBRC 15719.</title>
        <authorList>
            <person name="Hosoyama A."/>
            <person name="Uohara A."/>
            <person name="Ohji S."/>
            <person name="Ichikawa N."/>
        </authorList>
    </citation>
    <scope>NUCLEOTIDE SEQUENCE [LARGE SCALE GENOMIC DNA]</scope>
    <source>
        <strain evidence="9 12">NBRC 15719</strain>
    </source>
</reference>
<dbReference type="CDD" id="cd06298">
    <property type="entry name" value="PBP1_CcpA"/>
    <property type="match status" value="1"/>
</dbReference>
<dbReference type="AlphaFoldDB" id="A0A0K9YIR2"/>
<keyword evidence="2 7" id="KW-0678">Repressor</keyword>
<dbReference type="Gene3D" id="3.40.50.2300">
    <property type="match status" value="2"/>
</dbReference>
<dbReference type="Gene3D" id="1.10.260.40">
    <property type="entry name" value="lambda repressor-like DNA-binding domains"/>
    <property type="match status" value="1"/>
</dbReference>
<protein>
    <recommendedName>
        <fullName evidence="1 7">Catabolite control protein A</fullName>
    </recommendedName>
</protein>
<keyword evidence="5 7" id="KW-0010">Activator</keyword>
<dbReference type="RefSeq" id="WP_049742489.1">
    <property type="nucleotide sequence ID" value="NZ_BJON01000010.1"/>
</dbReference>
<dbReference type="CDD" id="cd01392">
    <property type="entry name" value="HTH_LacI"/>
    <property type="match status" value="1"/>
</dbReference>
<sequence>MPVTIYDVAREAGVSMATVSRVVNGNPNVKPLTRKKVLAAIDRLGYRPNAVARGLASKKTTTVGVIIPDISSLFFSELARGIEDIATMYKYNIILCNSDQRMEKELQLINTLLEKQVDGLLFMGAEIKEDHLQALTSTSVPTVLAATRDADNVLPSVSIDHFQAAYDATQALIDRGHKRIAMITGPLNDPLGGLMCFEGYKKALVDAGIGLNEELVATGNYFYESGLSVTNDFIKLAEPPTAIFSANDEMAIGAIHAIQDSGLHVPNDIEVIGHDNIRLVEMVRPRLTSVVQPMYDIGAVAMRLLTKYMNNENVEEHVVLLPHRIEYRESTRPEQA</sequence>
<dbReference type="PANTHER" id="PTHR30146">
    <property type="entry name" value="LACI-RELATED TRANSCRIPTIONAL REPRESSOR"/>
    <property type="match status" value="1"/>
</dbReference>
<dbReference type="PROSITE" id="PS00356">
    <property type="entry name" value="HTH_LACI_1"/>
    <property type="match status" value="1"/>
</dbReference>
<evidence type="ECO:0000259" key="8">
    <source>
        <dbReference type="PROSITE" id="PS50932"/>
    </source>
</evidence>